<proteinExistence type="predicted"/>
<feature type="domain" description="Response regulatory" evidence="7">
    <location>
        <begin position="12"/>
        <end position="128"/>
    </location>
</feature>
<accession>A0ABP7K763</accession>
<dbReference type="PANTHER" id="PTHR43214:SF24">
    <property type="entry name" value="TRANSCRIPTIONAL REGULATORY PROTEIN NARL-RELATED"/>
    <property type="match status" value="1"/>
</dbReference>
<keyword evidence="3" id="KW-0238">DNA-binding</keyword>
<evidence type="ECO:0000259" key="7">
    <source>
        <dbReference type="PROSITE" id="PS50110"/>
    </source>
</evidence>
<keyword evidence="9" id="KW-1185">Reference proteome</keyword>
<dbReference type="InterPro" id="IPR001789">
    <property type="entry name" value="Sig_transdc_resp-reg_receiver"/>
</dbReference>
<keyword evidence="2" id="KW-0805">Transcription regulation</keyword>
<evidence type="ECO:0000256" key="1">
    <source>
        <dbReference type="ARBA" id="ARBA00022553"/>
    </source>
</evidence>
<dbReference type="InterPro" id="IPR011006">
    <property type="entry name" value="CheY-like_superfamily"/>
</dbReference>
<dbReference type="SUPFAM" id="SSF46894">
    <property type="entry name" value="C-terminal effector domain of the bipartite response regulators"/>
    <property type="match status" value="1"/>
</dbReference>
<comment type="caution">
    <text evidence="8">The sequence shown here is derived from an EMBL/GenBank/DDBJ whole genome shotgun (WGS) entry which is preliminary data.</text>
</comment>
<dbReference type="RefSeq" id="WP_345062214.1">
    <property type="nucleotide sequence ID" value="NZ_BAABCN010000002.1"/>
</dbReference>
<dbReference type="Pfam" id="PF00072">
    <property type="entry name" value="Response_reg"/>
    <property type="match status" value="1"/>
</dbReference>
<reference evidence="9" key="1">
    <citation type="journal article" date="2019" name="Int. J. Syst. Evol. Microbiol.">
        <title>The Global Catalogue of Microorganisms (GCM) 10K type strain sequencing project: providing services to taxonomists for standard genome sequencing and annotation.</title>
        <authorList>
            <consortium name="The Broad Institute Genomics Platform"/>
            <consortium name="The Broad Institute Genome Sequencing Center for Infectious Disease"/>
            <person name="Wu L."/>
            <person name="Ma J."/>
        </authorList>
    </citation>
    <scope>NUCLEOTIDE SEQUENCE [LARGE SCALE GENOMIC DNA]</scope>
    <source>
        <strain evidence="9">JCM 17021</strain>
    </source>
</reference>
<dbReference type="SUPFAM" id="SSF52172">
    <property type="entry name" value="CheY-like"/>
    <property type="match status" value="1"/>
</dbReference>
<gene>
    <name evidence="8" type="ORF">GCM10022381_06440</name>
</gene>
<dbReference type="InterPro" id="IPR058245">
    <property type="entry name" value="NreC/VraR/RcsB-like_REC"/>
</dbReference>
<dbReference type="PROSITE" id="PS50043">
    <property type="entry name" value="HTH_LUXR_2"/>
    <property type="match status" value="1"/>
</dbReference>
<feature type="modified residue" description="4-aspartylphosphate" evidence="5">
    <location>
        <position position="63"/>
    </location>
</feature>
<evidence type="ECO:0000313" key="8">
    <source>
        <dbReference type="EMBL" id="GAA3865424.1"/>
    </source>
</evidence>
<dbReference type="InterPro" id="IPR039420">
    <property type="entry name" value="WalR-like"/>
</dbReference>
<dbReference type="PROSITE" id="PS50110">
    <property type="entry name" value="RESPONSE_REGULATORY"/>
    <property type="match status" value="1"/>
</dbReference>
<dbReference type="CDD" id="cd17535">
    <property type="entry name" value="REC_NarL-like"/>
    <property type="match status" value="1"/>
</dbReference>
<dbReference type="SMART" id="SM00448">
    <property type="entry name" value="REC"/>
    <property type="match status" value="1"/>
</dbReference>
<dbReference type="InterPro" id="IPR000792">
    <property type="entry name" value="Tscrpt_reg_LuxR_C"/>
</dbReference>
<evidence type="ECO:0000256" key="5">
    <source>
        <dbReference type="PROSITE-ProRule" id="PRU00169"/>
    </source>
</evidence>
<evidence type="ECO:0000259" key="6">
    <source>
        <dbReference type="PROSITE" id="PS50043"/>
    </source>
</evidence>
<keyword evidence="4" id="KW-0804">Transcription</keyword>
<keyword evidence="1 5" id="KW-0597">Phosphoprotein</keyword>
<dbReference type="Pfam" id="PF00196">
    <property type="entry name" value="GerE"/>
    <property type="match status" value="1"/>
</dbReference>
<dbReference type="SMART" id="SM00421">
    <property type="entry name" value="HTH_LUXR"/>
    <property type="match status" value="1"/>
</dbReference>
<protein>
    <submittedName>
        <fullName evidence="8">Response regulator transcription factor</fullName>
    </submittedName>
</protein>
<dbReference type="Gene3D" id="3.40.50.2300">
    <property type="match status" value="1"/>
</dbReference>
<evidence type="ECO:0000313" key="9">
    <source>
        <dbReference type="Proteomes" id="UP001501803"/>
    </source>
</evidence>
<feature type="domain" description="HTH luxR-type" evidence="6">
    <location>
        <begin position="158"/>
        <end position="223"/>
    </location>
</feature>
<sequence length="225" mass="23687">MPTPDQESNPIRILVVDDDALAAAGITALLSTADDLSVVGHCLDGIQVAHAIRSLAPDVMLCDVRMPGMGGVDVVRSLHGQAGAPRILMMTAFDEDGQVLDAVAAGAVGFLLKDEDPHRIIEAVRDVAAGDAGYSPRAARQLTQWVQDSPTADARRDALEKLGLLTDREHDFALALVTGASDAELAAQFFVAETTVKSALSAIKTKWGIRNRTQLAVVVARSGLA</sequence>
<name>A0ABP7K763_9MICO</name>
<dbReference type="InterPro" id="IPR016032">
    <property type="entry name" value="Sig_transdc_resp-reg_C-effctor"/>
</dbReference>
<evidence type="ECO:0000256" key="3">
    <source>
        <dbReference type="ARBA" id="ARBA00023125"/>
    </source>
</evidence>
<evidence type="ECO:0000256" key="4">
    <source>
        <dbReference type="ARBA" id="ARBA00023163"/>
    </source>
</evidence>
<dbReference type="EMBL" id="BAABCN010000002">
    <property type="protein sequence ID" value="GAA3865424.1"/>
    <property type="molecule type" value="Genomic_DNA"/>
</dbReference>
<organism evidence="8 9">
    <name type="scientific">Leifsonia kafniensis</name>
    <dbReference type="NCBI Taxonomy" id="475957"/>
    <lineage>
        <taxon>Bacteria</taxon>
        <taxon>Bacillati</taxon>
        <taxon>Actinomycetota</taxon>
        <taxon>Actinomycetes</taxon>
        <taxon>Micrococcales</taxon>
        <taxon>Microbacteriaceae</taxon>
        <taxon>Leifsonia</taxon>
    </lineage>
</organism>
<evidence type="ECO:0000256" key="2">
    <source>
        <dbReference type="ARBA" id="ARBA00023015"/>
    </source>
</evidence>
<dbReference type="Proteomes" id="UP001501803">
    <property type="component" value="Unassembled WGS sequence"/>
</dbReference>
<dbReference type="PANTHER" id="PTHR43214">
    <property type="entry name" value="TWO-COMPONENT RESPONSE REGULATOR"/>
    <property type="match status" value="1"/>
</dbReference>